<dbReference type="AlphaFoldDB" id="A0A174YX93"/>
<dbReference type="RefSeq" id="WP_055215904.1">
    <property type="nucleotide sequence ID" value="NZ_CZBU01000004.1"/>
</dbReference>
<evidence type="ECO:0000313" key="1">
    <source>
        <dbReference type="EMBL" id="CUQ78177.1"/>
    </source>
</evidence>
<dbReference type="EMBL" id="CZBU01000004">
    <property type="protein sequence ID" value="CUQ78177.1"/>
    <property type="molecule type" value="Genomic_DNA"/>
</dbReference>
<dbReference type="Proteomes" id="UP000095621">
    <property type="component" value="Unassembled WGS sequence"/>
</dbReference>
<evidence type="ECO:0000313" key="2">
    <source>
        <dbReference type="Proteomes" id="UP000095621"/>
    </source>
</evidence>
<proteinExistence type="predicted"/>
<dbReference type="OrthoDB" id="2084736at2"/>
<evidence type="ECO:0008006" key="3">
    <source>
        <dbReference type="Google" id="ProtNLM"/>
    </source>
</evidence>
<accession>A0A174YX93</accession>
<gene>
    <name evidence="1" type="ORF">ERS852490_01949</name>
</gene>
<reference evidence="1 2" key="1">
    <citation type="submission" date="2015-09" db="EMBL/GenBank/DDBJ databases">
        <authorList>
            <consortium name="Pathogen Informatics"/>
        </authorList>
    </citation>
    <scope>NUCLEOTIDE SEQUENCE [LARGE SCALE GENOMIC DNA]</scope>
    <source>
        <strain evidence="1 2">2789STDY5834875</strain>
    </source>
</reference>
<name>A0A174YX93_9FIRM</name>
<organism evidence="1 2">
    <name type="scientific">Lachnospira eligens</name>
    <dbReference type="NCBI Taxonomy" id="39485"/>
    <lineage>
        <taxon>Bacteria</taxon>
        <taxon>Bacillati</taxon>
        <taxon>Bacillota</taxon>
        <taxon>Clostridia</taxon>
        <taxon>Lachnospirales</taxon>
        <taxon>Lachnospiraceae</taxon>
        <taxon>Lachnospira</taxon>
    </lineage>
</organism>
<protein>
    <recommendedName>
        <fullName evidence="3">DUF4304 domain-containing protein</fullName>
    </recommendedName>
</protein>
<sequence>MATKKQIINDWQKIFPELKKQGSISLDNRLGPLITGIYIKVVRNTYYTPIFYVHNLCREYSSITTSLQCGSETMALEKHEERYIFSAERLKNKLPIPLKGDVSIDKIIEGYKLYLSNPKRKSFQECKDIALVCGWYGDKEKLDSILKYIWDNVQDDKNHPFFRENGVEAWFEEICEESRNYEKLHEICEKEIIKHKVEKLPYRNII</sequence>